<dbReference type="AlphaFoldDB" id="A0A3M0FXI1"/>
<name>A0A3M0FXI1_9CORY</name>
<feature type="transmembrane region" description="Helical" evidence="1">
    <location>
        <begin position="38"/>
        <end position="59"/>
    </location>
</feature>
<dbReference type="Proteomes" id="UP000270649">
    <property type="component" value="Unassembled WGS sequence"/>
</dbReference>
<gene>
    <name evidence="2" type="ORF">D9543_10045</name>
</gene>
<evidence type="ECO:0000256" key="1">
    <source>
        <dbReference type="SAM" id="Phobius"/>
    </source>
</evidence>
<protein>
    <submittedName>
        <fullName evidence="2">Uncharacterized protein</fullName>
    </submittedName>
</protein>
<feature type="transmembrane region" description="Helical" evidence="1">
    <location>
        <begin position="7"/>
        <end position="26"/>
    </location>
</feature>
<accession>A0A3M0FXI1</accession>
<dbReference type="EMBL" id="REGC01000016">
    <property type="protein sequence ID" value="RMB57215.1"/>
    <property type="molecule type" value="Genomic_DNA"/>
</dbReference>
<evidence type="ECO:0000313" key="2">
    <source>
        <dbReference type="EMBL" id="RMB57215.1"/>
    </source>
</evidence>
<reference evidence="2 3" key="1">
    <citation type="submission" date="2018-10" db="EMBL/GenBank/DDBJ databases">
        <title>Corynebacterium macginleyi genome sequencing and assembly of the type strain and two clinical samples.</title>
        <authorList>
            <person name="Bernier A.-M."/>
            <person name="Bernard K."/>
        </authorList>
    </citation>
    <scope>NUCLEOTIDE SEQUENCE [LARGE SCALE GENOMIC DNA]</scope>
    <source>
        <strain evidence="2 3">NML 120205</strain>
    </source>
</reference>
<evidence type="ECO:0000313" key="3">
    <source>
        <dbReference type="Proteomes" id="UP000270649"/>
    </source>
</evidence>
<organism evidence="2 3">
    <name type="scientific">Corynebacterium macginleyi</name>
    <dbReference type="NCBI Taxonomy" id="38290"/>
    <lineage>
        <taxon>Bacteria</taxon>
        <taxon>Bacillati</taxon>
        <taxon>Actinomycetota</taxon>
        <taxon>Actinomycetes</taxon>
        <taxon>Mycobacteriales</taxon>
        <taxon>Corynebacteriaceae</taxon>
        <taxon>Corynebacterium</taxon>
    </lineage>
</organism>
<keyword evidence="1" id="KW-0812">Transmembrane</keyword>
<keyword evidence="1" id="KW-0472">Membrane</keyword>
<comment type="caution">
    <text evidence="2">The sequence shown here is derived from an EMBL/GenBank/DDBJ whole genome shotgun (WGS) entry which is preliminary data.</text>
</comment>
<keyword evidence="1" id="KW-1133">Transmembrane helix</keyword>
<dbReference type="OrthoDB" id="9931115at2"/>
<proteinExistence type="predicted"/>
<sequence>MKYGIWPLWQVITSSLLGAIVVTIISLRSEEGTLVEGILIFCLSSVFLLIVFFSSARLFNALYRRWHSPSQEQT</sequence>